<comment type="similarity">
    <text evidence="7">Belongs to the binding-protein-dependent transport system permease family.</text>
</comment>
<keyword evidence="3" id="KW-1003">Cell membrane</keyword>
<evidence type="ECO:0000256" key="1">
    <source>
        <dbReference type="ARBA" id="ARBA00004651"/>
    </source>
</evidence>
<evidence type="ECO:0000313" key="10">
    <source>
        <dbReference type="Proteomes" id="UP000236910"/>
    </source>
</evidence>
<evidence type="ECO:0000259" key="8">
    <source>
        <dbReference type="PROSITE" id="PS50928"/>
    </source>
</evidence>
<keyword evidence="6 7" id="KW-0472">Membrane</keyword>
<feature type="transmembrane region" description="Helical" evidence="7">
    <location>
        <begin position="143"/>
        <end position="161"/>
    </location>
</feature>
<evidence type="ECO:0000256" key="7">
    <source>
        <dbReference type="RuleBase" id="RU363032"/>
    </source>
</evidence>
<dbReference type="AlphaFoldDB" id="A0A2J6X4F4"/>
<dbReference type="Proteomes" id="UP000236910">
    <property type="component" value="Unassembled WGS sequence"/>
</dbReference>
<keyword evidence="4 7" id="KW-0812">Transmembrane</keyword>
<name>A0A2J6X4F4_9BACT</name>
<evidence type="ECO:0000256" key="6">
    <source>
        <dbReference type="ARBA" id="ARBA00023136"/>
    </source>
</evidence>
<organism evidence="9 10">
    <name type="scientific">Caldisericum exile</name>
    <dbReference type="NCBI Taxonomy" id="693075"/>
    <lineage>
        <taxon>Bacteria</taxon>
        <taxon>Pseudomonadati</taxon>
        <taxon>Caldisericota/Cryosericota group</taxon>
        <taxon>Caldisericota</taxon>
        <taxon>Caldisericia</taxon>
        <taxon>Caldisericales</taxon>
        <taxon>Caldisericaceae</taxon>
        <taxon>Caldisericum</taxon>
    </lineage>
</organism>
<dbReference type="Gene3D" id="1.10.3720.10">
    <property type="entry name" value="MetI-like"/>
    <property type="match status" value="1"/>
</dbReference>
<evidence type="ECO:0000256" key="5">
    <source>
        <dbReference type="ARBA" id="ARBA00022989"/>
    </source>
</evidence>
<comment type="caution">
    <text evidence="9">The sequence shown here is derived from an EMBL/GenBank/DDBJ whole genome shotgun (WGS) entry which is preliminary data.</text>
</comment>
<sequence length="282" mass="31123">MKRKNKCLSKIILYLLLVILTILAFAPILWMTVSAFKPEGEIASYPPTWIPEHPTLSNFSYVLGTFNFLRWTLNSFLAAIIATIIVILIDSMAAFSFARFHFKGNALLYATVLSMLMVPIQVTIIPLYLMFAHVHLLNTITSLILPTTGNVTGVFILRNFFRSVPQDLIDAARIDGAGYFRIWWTIMLPIARPSISAVAIITFISNWTNFLWPLVSVNSDASRTLPVGIAEFFGGQSGVSGSAPPYGPAMAAALMATIPAIVIFLLLQRYFVKGITMTGIKG</sequence>
<comment type="subcellular location">
    <subcellularLocation>
        <location evidence="1 7">Cell membrane</location>
        <topology evidence="1 7">Multi-pass membrane protein</topology>
    </subcellularLocation>
</comment>
<dbReference type="PANTHER" id="PTHR43744">
    <property type="entry name" value="ABC TRANSPORTER PERMEASE PROTEIN MG189-RELATED-RELATED"/>
    <property type="match status" value="1"/>
</dbReference>
<feature type="transmembrane region" description="Helical" evidence="7">
    <location>
        <begin position="246"/>
        <end position="267"/>
    </location>
</feature>
<dbReference type="PROSITE" id="PS50928">
    <property type="entry name" value="ABC_TM1"/>
    <property type="match status" value="1"/>
</dbReference>
<reference evidence="9 10" key="1">
    <citation type="submission" date="2018-01" db="EMBL/GenBank/DDBJ databases">
        <title>Metagenomic assembled genomes from two thermal pools in the Uzon Caldera, Kamchatka, Russia.</title>
        <authorList>
            <person name="Wilkins L."/>
            <person name="Ettinger C."/>
        </authorList>
    </citation>
    <scope>NUCLEOTIDE SEQUENCE [LARGE SCALE GENOMIC DNA]</scope>
    <source>
        <strain evidence="9">ARK-10</strain>
    </source>
</reference>
<feature type="transmembrane region" description="Helical" evidence="7">
    <location>
        <begin position="12"/>
        <end position="30"/>
    </location>
</feature>
<evidence type="ECO:0000256" key="3">
    <source>
        <dbReference type="ARBA" id="ARBA00022475"/>
    </source>
</evidence>
<dbReference type="GO" id="GO:0055085">
    <property type="term" value="P:transmembrane transport"/>
    <property type="evidence" value="ECO:0007669"/>
    <property type="project" value="InterPro"/>
</dbReference>
<proteinExistence type="inferred from homology"/>
<accession>A0A2J6X4F4</accession>
<dbReference type="InterPro" id="IPR035906">
    <property type="entry name" value="MetI-like_sf"/>
</dbReference>
<protein>
    <submittedName>
        <fullName evidence="9">Carbohydrate ABC transporter permease</fullName>
    </submittedName>
</protein>
<evidence type="ECO:0000313" key="9">
    <source>
        <dbReference type="EMBL" id="PMP81267.1"/>
    </source>
</evidence>
<feature type="domain" description="ABC transmembrane type-1" evidence="8">
    <location>
        <begin position="72"/>
        <end position="267"/>
    </location>
</feature>
<dbReference type="CDD" id="cd06261">
    <property type="entry name" value="TM_PBP2"/>
    <property type="match status" value="1"/>
</dbReference>
<feature type="transmembrane region" description="Helical" evidence="7">
    <location>
        <begin position="107"/>
        <end position="131"/>
    </location>
</feature>
<dbReference type="SUPFAM" id="SSF161098">
    <property type="entry name" value="MetI-like"/>
    <property type="match status" value="1"/>
</dbReference>
<evidence type="ECO:0000256" key="2">
    <source>
        <dbReference type="ARBA" id="ARBA00022448"/>
    </source>
</evidence>
<dbReference type="GO" id="GO:0005886">
    <property type="term" value="C:plasma membrane"/>
    <property type="evidence" value="ECO:0007669"/>
    <property type="project" value="UniProtKB-SubCell"/>
</dbReference>
<dbReference type="Pfam" id="PF00528">
    <property type="entry name" value="BPD_transp_1"/>
    <property type="match status" value="1"/>
</dbReference>
<keyword evidence="2 7" id="KW-0813">Transport</keyword>
<dbReference type="EMBL" id="PNIX01000332">
    <property type="protein sequence ID" value="PMP81267.1"/>
    <property type="molecule type" value="Genomic_DNA"/>
</dbReference>
<feature type="transmembrane region" description="Helical" evidence="7">
    <location>
        <begin position="76"/>
        <end position="95"/>
    </location>
</feature>
<feature type="transmembrane region" description="Helical" evidence="7">
    <location>
        <begin position="182"/>
        <end position="204"/>
    </location>
</feature>
<evidence type="ECO:0000256" key="4">
    <source>
        <dbReference type="ARBA" id="ARBA00022692"/>
    </source>
</evidence>
<keyword evidence="5 7" id="KW-1133">Transmembrane helix</keyword>
<gene>
    <name evidence="9" type="ORF">C0175_05760</name>
</gene>
<dbReference type="InterPro" id="IPR000515">
    <property type="entry name" value="MetI-like"/>
</dbReference>
<dbReference type="PANTHER" id="PTHR43744:SF12">
    <property type="entry name" value="ABC TRANSPORTER PERMEASE PROTEIN MG189-RELATED"/>
    <property type="match status" value="1"/>
</dbReference>